<feature type="domain" description="C-type lectin" evidence="3">
    <location>
        <begin position="240"/>
        <end position="356"/>
    </location>
</feature>
<dbReference type="SUPFAM" id="SSF56436">
    <property type="entry name" value="C-type lectin-like"/>
    <property type="match status" value="2"/>
</dbReference>
<comment type="caution">
    <text evidence="4">The sequence shown here is derived from an EMBL/GenBank/DDBJ whole genome shotgun (WGS) entry which is preliminary data.</text>
</comment>
<feature type="compositionally biased region" description="Acidic residues" evidence="2">
    <location>
        <begin position="74"/>
        <end position="87"/>
    </location>
</feature>
<dbReference type="SMART" id="SM00034">
    <property type="entry name" value="CLECT"/>
    <property type="match status" value="2"/>
</dbReference>
<accession>A0A2T7PU67</accession>
<evidence type="ECO:0000256" key="2">
    <source>
        <dbReference type="SAM" id="MobiDB-lite"/>
    </source>
</evidence>
<dbReference type="InterPro" id="IPR050111">
    <property type="entry name" value="C-type_lectin/snaclec_domain"/>
</dbReference>
<dbReference type="Proteomes" id="UP000245119">
    <property type="component" value="Linkage Group LG2"/>
</dbReference>
<evidence type="ECO:0000259" key="3">
    <source>
        <dbReference type="PROSITE" id="PS50041"/>
    </source>
</evidence>
<organism evidence="4 5">
    <name type="scientific">Pomacea canaliculata</name>
    <name type="common">Golden apple snail</name>
    <dbReference type="NCBI Taxonomy" id="400727"/>
    <lineage>
        <taxon>Eukaryota</taxon>
        <taxon>Metazoa</taxon>
        <taxon>Spiralia</taxon>
        <taxon>Lophotrochozoa</taxon>
        <taxon>Mollusca</taxon>
        <taxon>Gastropoda</taxon>
        <taxon>Caenogastropoda</taxon>
        <taxon>Architaenioglossa</taxon>
        <taxon>Ampullarioidea</taxon>
        <taxon>Ampullariidae</taxon>
        <taxon>Pomacea</taxon>
    </lineage>
</organism>
<dbReference type="AlphaFoldDB" id="A0A2T7PU67"/>
<feature type="region of interest" description="Disordered" evidence="2">
    <location>
        <begin position="53"/>
        <end position="110"/>
    </location>
</feature>
<feature type="compositionally biased region" description="Low complexity" evidence="2">
    <location>
        <begin position="91"/>
        <end position="102"/>
    </location>
</feature>
<evidence type="ECO:0000256" key="1">
    <source>
        <dbReference type="ARBA" id="ARBA00023157"/>
    </source>
</evidence>
<dbReference type="InterPro" id="IPR001304">
    <property type="entry name" value="C-type_lectin-like"/>
</dbReference>
<keyword evidence="1" id="KW-1015">Disulfide bond</keyword>
<dbReference type="CDD" id="cd00037">
    <property type="entry name" value="CLECT"/>
    <property type="match status" value="2"/>
</dbReference>
<dbReference type="PRINTS" id="PR01504">
    <property type="entry name" value="PNCREATITSAP"/>
</dbReference>
<dbReference type="Gene3D" id="3.10.100.10">
    <property type="entry name" value="Mannose-Binding Protein A, subunit A"/>
    <property type="match status" value="2"/>
</dbReference>
<dbReference type="PROSITE" id="PS50041">
    <property type="entry name" value="C_TYPE_LECTIN_2"/>
    <property type="match status" value="2"/>
</dbReference>
<dbReference type="InterPro" id="IPR016186">
    <property type="entry name" value="C-type_lectin-like/link_sf"/>
</dbReference>
<dbReference type="PANTHER" id="PTHR22803">
    <property type="entry name" value="MANNOSE, PHOSPHOLIPASE, LECTIN RECEPTOR RELATED"/>
    <property type="match status" value="1"/>
</dbReference>
<gene>
    <name evidence="4" type="ORF">C0Q70_03966</name>
</gene>
<dbReference type="Pfam" id="PF00059">
    <property type="entry name" value="Lectin_C"/>
    <property type="match status" value="2"/>
</dbReference>
<dbReference type="PROSITE" id="PS00615">
    <property type="entry name" value="C_TYPE_LECTIN_1"/>
    <property type="match status" value="1"/>
</dbReference>
<evidence type="ECO:0000313" key="5">
    <source>
        <dbReference type="Proteomes" id="UP000245119"/>
    </source>
</evidence>
<keyword evidence="5" id="KW-1185">Reference proteome</keyword>
<dbReference type="InterPro" id="IPR016187">
    <property type="entry name" value="CTDL_fold"/>
</dbReference>
<feature type="domain" description="C-type lectin" evidence="3">
    <location>
        <begin position="381"/>
        <end position="496"/>
    </location>
</feature>
<sequence length="503" mass="56794">MLFFGLMSAPSALYDNKIITRVKINSTSDVANKGGDFTIGCILFTAEMSTERKKRDTREDDWTNSVYSSSSFSGDDDDDEEEEEVEKQEESSYSSVQSQHESTTSHYSEPTSAFKVASGNALQALLSRIKVLNLELYRRVSDKTENVATYNLTTQKVHAFPHHKISLVVNGQEQYRETGSWKIYTAEMTVTFFRAKCSDTADFQCISKLELDGKTKYATNLGISVEVESCGPCKDGAALFENNCYKVISQEADYDTASKDCNRRGDHLVSISSDAENDFVTKLARTNGLSRRNLFIGLKDDNHGKVYTWDNGMNSNYRHWSLYQPSTTSANSCASLGGDGAWYEESCSSKLPYICEKPNSIQTNDNNNNSAHGCLPSWQEFMAACYKLHKLSKRWDDADKHCNGEGARLVEIRNKEENEFVKAVARQQGTNDFYIGLRNSNEQPKTFFWQSGMVLNFTDWAPGEPNGKKAMCGHVYLTNLQWDDMPCHNRLAFICEMPMYRNS</sequence>
<name>A0A2T7PU67_POMCA</name>
<dbReference type="EMBL" id="PZQS01000002">
    <property type="protein sequence ID" value="PVD36973.1"/>
    <property type="molecule type" value="Genomic_DNA"/>
</dbReference>
<reference evidence="4 5" key="1">
    <citation type="submission" date="2018-04" db="EMBL/GenBank/DDBJ databases">
        <title>The genome of golden apple snail Pomacea canaliculata provides insight into stress tolerance and invasive adaptation.</title>
        <authorList>
            <person name="Liu C."/>
            <person name="Liu B."/>
            <person name="Ren Y."/>
            <person name="Zhang Y."/>
            <person name="Wang H."/>
            <person name="Li S."/>
            <person name="Jiang F."/>
            <person name="Yin L."/>
            <person name="Zhang G."/>
            <person name="Qian W."/>
            <person name="Fan W."/>
        </authorList>
    </citation>
    <scope>NUCLEOTIDE SEQUENCE [LARGE SCALE GENOMIC DNA]</scope>
    <source>
        <strain evidence="4">SZHN2017</strain>
        <tissue evidence="4">Muscle</tissue>
    </source>
</reference>
<protein>
    <recommendedName>
        <fullName evidence="3">C-type lectin domain-containing protein</fullName>
    </recommendedName>
</protein>
<proteinExistence type="predicted"/>
<dbReference type="InterPro" id="IPR018378">
    <property type="entry name" value="C-type_lectin_CS"/>
</dbReference>
<dbReference type="OrthoDB" id="6082195at2759"/>
<evidence type="ECO:0000313" key="4">
    <source>
        <dbReference type="EMBL" id="PVD36973.1"/>
    </source>
</evidence>